<dbReference type="InterPro" id="IPR012341">
    <property type="entry name" value="6hp_glycosidase-like_sf"/>
</dbReference>
<comment type="similarity">
    <text evidence="2">Belongs to the glycosyl hydrolase 9 (cellulase E) family.</text>
</comment>
<sequence length="472" mass="52050">MLTAAAAGVNGTSFNYTDALSKCLMFFEVQRSGKLPPSQRITWRGDSALLDGHEENVDLVGGYYDAGDNVKFGFPMAFTVTMLSWATTEYTDKLETAGEYHNLQEAIRWGTDYLLKATATPYQVWVQVGDAIADHNCWQSPETMRTPRTAYQINASQPGTEVAAETAAALAAASIVFQTVDANYSRYLLQRAALVFRFADEYRASYTGECPFYCSNSGYEDELLWAAIWLFKATGNLYYLRYSRDALKKTFASAEFSWDNKNAGAAVLLVDRFFKGDKTFSVAKIRADYFMCSNLPGSSLTQFHETPGGLLYVRSGPLQYSASAAFLASVYADTLLAANQSFVACDGTVYTPTNLLTFAQSQVDYVLGKNPMNISYLVGYGSRWPTQVHHRGASIPKGYEIPYDNQEIACAMSFTTWYAKNAPNPNEAVGAIVAGPTDLDEFQDIRSNPSETEPSTYNNALFIGALARLQGQ</sequence>
<keyword evidence="7" id="KW-0326">Glycosidase</keyword>
<dbReference type="InterPro" id="IPR001701">
    <property type="entry name" value="Glyco_hydro_9"/>
</dbReference>
<keyword evidence="4" id="KW-0378">Hydrolase</keyword>
<dbReference type="EC" id="3.2.1.4" evidence="3"/>
<gene>
    <name evidence="10" type="ORF">KP509_15G067100</name>
</gene>
<dbReference type="PANTHER" id="PTHR22298">
    <property type="entry name" value="ENDO-1,4-BETA-GLUCANASE"/>
    <property type="match status" value="1"/>
</dbReference>
<dbReference type="AlphaFoldDB" id="A0A8T2T6M2"/>
<evidence type="ECO:0000256" key="1">
    <source>
        <dbReference type="ARBA" id="ARBA00000966"/>
    </source>
</evidence>
<evidence type="ECO:0000313" key="11">
    <source>
        <dbReference type="Proteomes" id="UP000825935"/>
    </source>
</evidence>
<dbReference type="InterPro" id="IPR008928">
    <property type="entry name" value="6-hairpin_glycosidase_sf"/>
</dbReference>
<organism evidence="10 11">
    <name type="scientific">Ceratopteris richardii</name>
    <name type="common">Triangle waterfern</name>
    <dbReference type="NCBI Taxonomy" id="49495"/>
    <lineage>
        <taxon>Eukaryota</taxon>
        <taxon>Viridiplantae</taxon>
        <taxon>Streptophyta</taxon>
        <taxon>Embryophyta</taxon>
        <taxon>Tracheophyta</taxon>
        <taxon>Polypodiopsida</taxon>
        <taxon>Polypodiidae</taxon>
        <taxon>Polypodiales</taxon>
        <taxon>Pteridineae</taxon>
        <taxon>Pteridaceae</taxon>
        <taxon>Parkerioideae</taxon>
        <taxon>Ceratopteris</taxon>
    </lineage>
</organism>
<evidence type="ECO:0000256" key="6">
    <source>
        <dbReference type="ARBA" id="ARBA00023277"/>
    </source>
</evidence>
<feature type="domain" description="Glycoside hydrolase family 9" evidence="9">
    <location>
        <begin position="16"/>
        <end position="466"/>
    </location>
</feature>
<accession>A0A8T2T6M2</accession>
<keyword evidence="8" id="KW-0624">Polysaccharide degradation</keyword>
<dbReference type="EMBL" id="CM035420">
    <property type="protein sequence ID" value="KAH7405352.1"/>
    <property type="molecule type" value="Genomic_DNA"/>
</dbReference>
<reference evidence="10" key="1">
    <citation type="submission" date="2021-08" db="EMBL/GenBank/DDBJ databases">
        <title>WGS assembly of Ceratopteris richardii.</title>
        <authorList>
            <person name="Marchant D.B."/>
            <person name="Chen G."/>
            <person name="Jenkins J."/>
            <person name="Shu S."/>
            <person name="Leebens-Mack J."/>
            <person name="Grimwood J."/>
            <person name="Schmutz J."/>
            <person name="Soltis P."/>
            <person name="Soltis D."/>
            <person name="Chen Z.-H."/>
        </authorList>
    </citation>
    <scope>NUCLEOTIDE SEQUENCE</scope>
    <source>
        <strain evidence="10">Whitten #5841</strain>
        <tissue evidence="10">Leaf</tissue>
    </source>
</reference>
<evidence type="ECO:0000256" key="2">
    <source>
        <dbReference type="ARBA" id="ARBA00007072"/>
    </source>
</evidence>
<comment type="caution">
    <text evidence="10">The sequence shown here is derived from an EMBL/GenBank/DDBJ whole genome shotgun (WGS) entry which is preliminary data.</text>
</comment>
<evidence type="ECO:0000256" key="3">
    <source>
        <dbReference type="ARBA" id="ARBA00012601"/>
    </source>
</evidence>
<dbReference type="GO" id="GO:0008810">
    <property type="term" value="F:cellulase activity"/>
    <property type="evidence" value="ECO:0007669"/>
    <property type="project" value="UniProtKB-EC"/>
</dbReference>
<evidence type="ECO:0000256" key="8">
    <source>
        <dbReference type="ARBA" id="ARBA00023326"/>
    </source>
</evidence>
<evidence type="ECO:0000259" key="9">
    <source>
        <dbReference type="Pfam" id="PF00759"/>
    </source>
</evidence>
<dbReference type="FunFam" id="1.50.10.10:FF:000020">
    <property type="entry name" value="Endoglucanase"/>
    <property type="match status" value="1"/>
</dbReference>
<dbReference type="OrthoDB" id="10257085at2759"/>
<dbReference type="OMA" id="WFRRQAP"/>
<keyword evidence="6" id="KW-0119">Carbohydrate metabolism</keyword>
<dbReference type="Proteomes" id="UP000825935">
    <property type="component" value="Chromosome 15"/>
</dbReference>
<dbReference type="SUPFAM" id="SSF48208">
    <property type="entry name" value="Six-hairpin glycosidases"/>
    <property type="match status" value="1"/>
</dbReference>
<proteinExistence type="inferred from homology"/>
<keyword evidence="5" id="KW-0136">Cellulose degradation</keyword>
<keyword evidence="11" id="KW-1185">Reference proteome</keyword>
<comment type="catalytic activity">
    <reaction evidence="1">
        <text>Endohydrolysis of (1-&gt;4)-beta-D-glucosidic linkages in cellulose, lichenin and cereal beta-D-glucans.</text>
        <dbReference type="EC" id="3.2.1.4"/>
    </reaction>
</comment>
<dbReference type="Pfam" id="PF00759">
    <property type="entry name" value="Glyco_hydro_9"/>
    <property type="match status" value="1"/>
</dbReference>
<name>A0A8T2T6M2_CERRI</name>
<protein>
    <recommendedName>
        <fullName evidence="3">cellulase</fullName>
        <ecNumber evidence="3">3.2.1.4</ecNumber>
    </recommendedName>
</protein>
<evidence type="ECO:0000256" key="4">
    <source>
        <dbReference type="ARBA" id="ARBA00022801"/>
    </source>
</evidence>
<evidence type="ECO:0000313" key="10">
    <source>
        <dbReference type="EMBL" id="KAH7405352.1"/>
    </source>
</evidence>
<dbReference type="GO" id="GO:0030245">
    <property type="term" value="P:cellulose catabolic process"/>
    <property type="evidence" value="ECO:0007669"/>
    <property type="project" value="UniProtKB-KW"/>
</dbReference>
<evidence type="ECO:0000256" key="5">
    <source>
        <dbReference type="ARBA" id="ARBA00023001"/>
    </source>
</evidence>
<evidence type="ECO:0000256" key="7">
    <source>
        <dbReference type="ARBA" id="ARBA00023295"/>
    </source>
</evidence>
<dbReference type="Gene3D" id="1.50.10.10">
    <property type="match status" value="1"/>
</dbReference>